<name>A0A2W5N1N1_9BACT</name>
<protein>
    <submittedName>
        <fullName evidence="3">Polyisoprenoid-binding protein</fullName>
    </submittedName>
</protein>
<dbReference type="Pfam" id="PF04264">
    <property type="entry name" value="YceI"/>
    <property type="match status" value="1"/>
</dbReference>
<evidence type="ECO:0000313" key="4">
    <source>
        <dbReference type="Proteomes" id="UP000249417"/>
    </source>
</evidence>
<feature type="chain" id="PRO_5015932707" evidence="1">
    <location>
        <begin position="23"/>
        <end position="190"/>
    </location>
</feature>
<accession>A0A2W5N1N1</accession>
<reference evidence="3 4" key="1">
    <citation type="submission" date="2017-08" db="EMBL/GenBank/DDBJ databases">
        <title>Infants hospitalized years apart are colonized by the same room-sourced microbial strains.</title>
        <authorList>
            <person name="Brooks B."/>
            <person name="Olm M.R."/>
            <person name="Firek B.A."/>
            <person name="Baker R."/>
            <person name="Thomas B.C."/>
            <person name="Morowitz M.J."/>
            <person name="Banfield J.F."/>
        </authorList>
    </citation>
    <scope>NUCLEOTIDE SEQUENCE [LARGE SCALE GENOMIC DNA]</scope>
    <source>
        <strain evidence="3">S2_005_002_R2_29</strain>
    </source>
</reference>
<gene>
    <name evidence="3" type="ORF">DI551_09525</name>
</gene>
<dbReference type="AlphaFoldDB" id="A0A2W5N1N1"/>
<keyword evidence="1" id="KW-0732">Signal</keyword>
<dbReference type="Gene3D" id="2.40.128.110">
    <property type="entry name" value="Lipid/polyisoprenoid-binding, YceI-like"/>
    <property type="match status" value="1"/>
</dbReference>
<evidence type="ECO:0000313" key="3">
    <source>
        <dbReference type="EMBL" id="PZQ44735.1"/>
    </source>
</evidence>
<dbReference type="SMART" id="SM00867">
    <property type="entry name" value="YceI"/>
    <property type="match status" value="1"/>
</dbReference>
<feature type="signal peptide" evidence="1">
    <location>
        <begin position="1"/>
        <end position="22"/>
    </location>
</feature>
<proteinExistence type="predicted"/>
<evidence type="ECO:0000259" key="2">
    <source>
        <dbReference type="SMART" id="SM00867"/>
    </source>
</evidence>
<dbReference type="PANTHER" id="PTHR34406">
    <property type="entry name" value="PROTEIN YCEI"/>
    <property type="match status" value="1"/>
</dbReference>
<dbReference type="Proteomes" id="UP000249417">
    <property type="component" value="Unassembled WGS sequence"/>
</dbReference>
<feature type="domain" description="Lipid/polyisoprenoid-binding YceI-like" evidence="2">
    <location>
        <begin position="25"/>
        <end position="189"/>
    </location>
</feature>
<comment type="caution">
    <text evidence="3">The sequence shown here is derived from an EMBL/GenBank/DDBJ whole genome shotgun (WGS) entry which is preliminary data.</text>
</comment>
<organism evidence="3 4">
    <name type="scientific">Micavibrio aeruginosavorus</name>
    <dbReference type="NCBI Taxonomy" id="349221"/>
    <lineage>
        <taxon>Bacteria</taxon>
        <taxon>Pseudomonadati</taxon>
        <taxon>Bdellovibrionota</taxon>
        <taxon>Bdellovibrionia</taxon>
        <taxon>Bdellovibrionales</taxon>
        <taxon>Pseudobdellovibrionaceae</taxon>
        <taxon>Micavibrio</taxon>
    </lineage>
</organism>
<dbReference type="SUPFAM" id="SSF101874">
    <property type="entry name" value="YceI-like"/>
    <property type="match status" value="1"/>
</dbReference>
<evidence type="ECO:0000256" key="1">
    <source>
        <dbReference type="SAM" id="SignalP"/>
    </source>
</evidence>
<dbReference type="InterPro" id="IPR036761">
    <property type="entry name" value="TTHA0802/YceI-like_sf"/>
</dbReference>
<dbReference type="PANTHER" id="PTHR34406:SF1">
    <property type="entry name" value="PROTEIN YCEI"/>
    <property type="match status" value="1"/>
</dbReference>
<sequence>MSKTLLGLLAVAALFGSTTAHAADTYAFDPTHTSVIWSAVHFGNSSPHGIFSNIEGSLTLDEANPAASKLDVTVPIDKLATGIDKFNTHLLSKDFFNVAEFPTAKFVSTKVEKTGDKTAKVTGDLTLVGVTKPVTLDVTFNNKGINPMNKKETVGFSASGVIKRSEFGIKYALPNVSDDVVLEIEAEANK</sequence>
<dbReference type="EMBL" id="QFQB01000080">
    <property type="protein sequence ID" value="PZQ44735.1"/>
    <property type="molecule type" value="Genomic_DNA"/>
</dbReference>
<dbReference type="InterPro" id="IPR007372">
    <property type="entry name" value="Lipid/polyisoprenoid-bd_YceI"/>
</dbReference>